<evidence type="ECO:0000259" key="2">
    <source>
        <dbReference type="Pfam" id="PF01467"/>
    </source>
</evidence>
<dbReference type="Pfam" id="PF01467">
    <property type="entry name" value="CTP_transf_like"/>
    <property type="match status" value="1"/>
</dbReference>
<name>C1N013_MICPC</name>
<feature type="domain" description="Cytidyltransferase-like" evidence="2">
    <location>
        <begin position="262"/>
        <end position="450"/>
    </location>
</feature>
<dbReference type="InterPro" id="IPR014729">
    <property type="entry name" value="Rossmann-like_a/b/a_fold"/>
</dbReference>
<proteinExistence type="predicted"/>
<dbReference type="eggNOG" id="ENOG502QTA1">
    <property type="taxonomic scope" value="Eukaryota"/>
</dbReference>
<dbReference type="GO" id="GO:0016887">
    <property type="term" value="F:ATP hydrolysis activity"/>
    <property type="evidence" value="ECO:0007669"/>
    <property type="project" value="TreeGrafter"/>
</dbReference>
<gene>
    <name evidence="3" type="ORF">MICPUCDRAFT_48159</name>
</gene>
<dbReference type="KEGG" id="mpp:MICPUCDRAFT_48159"/>
<dbReference type="PANTHER" id="PTHR31285:SF0">
    <property type="entry name" value="NICOTINAMIDE MONONUCLEOTIDE ADENYLYLTRANSFERASE"/>
    <property type="match status" value="1"/>
</dbReference>
<keyword evidence="4" id="KW-1185">Reference proteome</keyword>
<dbReference type="GeneID" id="9686755"/>
<accession>C1N013</accession>
<dbReference type="RefSeq" id="XP_003061047.1">
    <property type="nucleotide sequence ID" value="XM_003061001.1"/>
</dbReference>
<dbReference type="Proteomes" id="UP000001876">
    <property type="component" value="Unassembled WGS sequence"/>
</dbReference>
<dbReference type="OrthoDB" id="5591297at2759"/>
<dbReference type="EMBL" id="GG663743">
    <property type="protein sequence ID" value="EEH54697.1"/>
    <property type="molecule type" value="Genomic_DNA"/>
</dbReference>
<dbReference type="InterPro" id="IPR004821">
    <property type="entry name" value="Cyt_trans-like"/>
</dbReference>
<evidence type="ECO:0000313" key="3">
    <source>
        <dbReference type="EMBL" id="EEH54697.1"/>
    </source>
</evidence>
<protein>
    <submittedName>
        <fullName evidence="3">Predicted protein</fullName>
    </submittedName>
</protein>
<reference evidence="3 4" key="1">
    <citation type="journal article" date="2009" name="Science">
        <title>Green evolution and dynamic adaptations revealed by genomes of the marine picoeukaryotes Micromonas.</title>
        <authorList>
            <person name="Worden A.Z."/>
            <person name="Lee J.H."/>
            <person name="Mock T."/>
            <person name="Rouze P."/>
            <person name="Simmons M.P."/>
            <person name="Aerts A.L."/>
            <person name="Allen A.E."/>
            <person name="Cuvelier M.L."/>
            <person name="Derelle E."/>
            <person name="Everett M.V."/>
            <person name="Foulon E."/>
            <person name="Grimwood J."/>
            <person name="Gundlach H."/>
            <person name="Henrissat B."/>
            <person name="Napoli C."/>
            <person name="McDonald S.M."/>
            <person name="Parker M.S."/>
            <person name="Rombauts S."/>
            <person name="Salamov A."/>
            <person name="Von Dassow P."/>
            <person name="Badger J.H."/>
            <person name="Coutinho P.M."/>
            <person name="Demir E."/>
            <person name="Dubchak I."/>
            <person name="Gentemann C."/>
            <person name="Eikrem W."/>
            <person name="Gready J.E."/>
            <person name="John U."/>
            <person name="Lanier W."/>
            <person name="Lindquist E.A."/>
            <person name="Lucas S."/>
            <person name="Mayer K.F."/>
            <person name="Moreau H."/>
            <person name="Not F."/>
            <person name="Otillar R."/>
            <person name="Panaud O."/>
            <person name="Pangilinan J."/>
            <person name="Paulsen I."/>
            <person name="Piegu B."/>
            <person name="Poliakov A."/>
            <person name="Robbens S."/>
            <person name="Schmutz J."/>
            <person name="Toulza E."/>
            <person name="Wyss T."/>
            <person name="Zelensky A."/>
            <person name="Zhou K."/>
            <person name="Armbrust E.V."/>
            <person name="Bhattacharya D."/>
            <person name="Goodenough U.W."/>
            <person name="Van de Peer Y."/>
            <person name="Grigoriev I.V."/>
        </authorList>
    </citation>
    <scope>NUCLEOTIDE SEQUENCE [LARGE SCALE GENOMIC DNA]</scope>
    <source>
        <strain evidence="3 4">CCMP1545</strain>
    </source>
</reference>
<sequence length="454" mass="48144">MEPALRAAVEAVHASPVRAVLHVTGGAAQSLGWVAAVPGASRTLLDARVPYGREATIEALGGTEPRRYVSSTTARDLAAAAYARGVRLSGLAAASAAANATRHVVGLGCTCALTSEIPKRGEHRCVVATHDARGVTEYSLTFEKGRRDRWGEDAVASRVVVRALLDAAAEASAEASASGDVDRRSSIDASTTTISAPDEVLAPFLNPPADVFAKTRERIDDHVDWLVSGAGDVLQLSMTARGDRRAQLAATARGVVPENLLILPGSFNPLHDGHRGMLAAAMKMKPDRAPAYELAVTNADKGTLPIEEVRRRVDALERALETEFAASASAEAEDPPSSSSPPPPPLPSVVLTRAPLFNAKAALMPGSAFVVGHDTAIRLVMPKYYGGEDGMRRAFEELRRARCSFVVAGRVDGDAFRTLDDVDVPEWASDLFEALEGFRRDVSSTELRARAVKS</sequence>
<dbReference type="SUPFAM" id="SSF52374">
    <property type="entry name" value="Nucleotidylyl transferase"/>
    <property type="match status" value="1"/>
</dbReference>
<dbReference type="Gene3D" id="3.40.50.620">
    <property type="entry name" value="HUPs"/>
    <property type="match status" value="1"/>
</dbReference>
<dbReference type="GO" id="GO:0005634">
    <property type="term" value="C:nucleus"/>
    <property type="evidence" value="ECO:0007669"/>
    <property type="project" value="TreeGrafter"/>
</dbReference>
<feature type="region of interest" description="Disordered" evidence="1">
    <location>
        <begin position="326"/>
        <end position="347"/>
    </location>
</feature>
<organism evidence="4">
    <name type="scientific">Micromonas pusilla (strain CCMP1545)</name>
    <name type="common">Picoplanktonic green alga</name>
    <dbReference type="NCBI Taxonomy" id="564608"/>
    <lineage>
        <taxon>Eukaryota</taxon>
        <taxon>Viridiplantae</taxon>
        <taxon>Chlorophyta</taxon>
        <taxon>Mamiellophyceae</taxon>
        <taxon>Mamiellales</taxon>
        <taxon>Mamiellaceae</taxon>
        <taxon>Micromonas</taxon>
    </lineage>
</organism>
<dbReference type="AlphaFoldDB" id="C1N013"/>
<dbReference type="PANTHER" id="PTHR31285">
    <property type="entry name" value="NICOTINAMIDE MONONUCLEOTIDE ADENYLYLTRANSFERASE"/>
    <property type="match status" value="1"/>
</dbReference>
<dbReference type="GO" id="GO:0000309">
    <property type="term" value="F:nicotinamide-nucleotide adenylyltransferase activity"/>
    <property type="evidence" value="ECO:0007669"/>
    <property type="project" value="TreeGrafter"/>
</dbReference>
<dbReference type="GO" id="GO:0005737">
    <property type="term" value="C:cytoplasm"/>
    <property type="evidence" value="ECO:0007669"/>
    <property type="project" value="TreeGrafter"/>
</dbReference>
<evidence type="ECO:0000313" key="4">
    <source>
        <dbReference type="Proteomes" id="UP000001876"/>
    </source>
</evidence>
<evidence type="ECO:0000256" key="1">
    <source>
        <dbReference type="SAM" id="MobiDB-lite"/>
    </source>
</evidence>
<feature type="compositionally biased region" description="Pro residues" evidence="1">
    <location>
        <begin position="338"/>
        <end position="347"/>
    </location>
</feature>
<dbReference type="OMA" id="GCYFVVG"/>